<dbReference type="AlphaFoldDB" id="A0A9P9DBW2"/>
<protein>
    <submittedName>
        <fullName evidence="1">Uncharacterized protein</fullName>
    </submittedName>
</protein>
<accession>A0A9P9DBW2</accession>
<gene>
    <name evidence="1" type="ORF">EDB81DRAFT_862092</name>
</gene>
<keyword evidence="2" id="KW-1185">Reference proteome</keyword>
<evidence type="ECO:0000313" key="2">
    <source>
        <dbReference type="Proteomes" id="UP000738349"/>
    </source>
</evidence>
<evidence type="ECO:0000313" key="1">
    <source>
        <dbReference type="EMBL" id="KAH7116319.1"/>
    </source>
</evidence>
<dbReference type="EMBL" id="JAGMUV010000029">
    <property type="protein sequence ID" value="KAH7116319.1"/>
    <property type="molecule type" value="Genomic_DNA"/>
</dbReference>
<comment type="caution">
    <text evidence="1">The sequence shown here is derived from an EMBL/GenBank/DDBJ whole genome shotgun (WGS) entry which is preliminary data.</text>
</comment>
<dbReference type="OrthoDB" id="2832510at2759"/>
<organism evidence="1 2">
    <name type="scientific">Dactylonectria macrodidyma</name>
    <dbReference type="NCBI Taxonomy" id="307937"/>
    <lineage>
        <taxon>Eukaryota</taxon>
        <taxon>Fungi</taxon>
        <taxon>Dikarya</taxon>
        <taxon>Ascomycota</taxon>
        <taxon>Pezizomycotina</taxon>
        <taxon>Sordariomycetes</taxon>
        <taxon>Hypocreomycetidae</taxon>
        <taxon>Hypocreales</taxon>
        <taxon>Nectriaceae</taxon>
        <taxon>Dactylonectria</taxon>
    </lineage>
</organism>
<proteinExistence type="predicted"/>
<sequence length="147" mass="15853">MSKSVSSTEFLNESVIVHPAAPKTPASSAQKDHTTLTITMAPSHQTSGVHDVAAHPHVVLGIPVPREVQELPITPPICLPTTRDITPIDLARRFGTDRGINEKEITQACSLASGGPDMVILLERPCAKTYDTTFDQFVKDSDTLRAV</sequence>
<name>A0A9P9DBW2_9HYPO</name>
<dbReference type="Proteomes" id="UP000738349">
    <property type="component" value="Unassembled WGS sequence"/>
</dbReference>
<reference evidence="1" key="1">
    <citation type="journal article" date="2021" name="Nat. Commun.">
        <title>Genetic determinants of endophytism in the Arabidopsis root mycobiome.</title>
        <authorList>
            <person name="Mesny F."/>
            <person name="Miyauchi S."/>
            <person name="Thiergart T."/>
            <person name="Pickel B."/>
            <person name="Atanasova L."/>
            <person name="Karlsson M."/>
            <person name="Huettel B."/>
            <person name="Barry K.W."/>
            <person name="Haridas S."/>
            <person name="Chen C."/>
            <person name="Bauer D."/>
            <person name="Andreopoulos W."/>
            <person name="Pangilinan J."/>
            <person name="LaButti K."/>
            <person name="Riley R."/>
            <person name="Lipzen A."/>
            <person name="Clum A."/>
            <person name="Drula E."/>
            <person name="Henrissat B."/>
            <person name="Kohler A."/>
            <person name="Grigoriev I.V."/>
            <person name="Martin F.M."/>
            <person name="Hacquard S."/>
        </authorList>
    </citation>
    <scope>NUCLEOTIDE SEQUENCE</scope>
    <source>
        <strain evidence="1">MPI-CAGE-AT-0147</strain>
    </source>
</reference>